<dbReference type="Gene3D" id="1.10.800.10">
    <property type="entry name" value="Aromatic amino acid hydroxylase"/>
    <property type="match status" value="1"/>
</dbReference>
<dbReference type="PROSITE" id="PS00858">
    <property type="entry name" value="PREPHENATE_DEHYDR_2"/>
    <property type="match status" value="1"/>
</dbReference>
<keyword evidence="7" id="KW-0503">Monooxygenase</keyword>
<dbReference type="InterPro" id="IPR001273">
    <property type="entry name" value="ArAA_hydroxylase"/>
</dbReference>
<evidence type="ECO:0000313" key="11">
    <source>
        <dbReference type="EMBL" id="LAC26608.1"/>
    </source>
</evidence>
<dbReference type="AlphaFoldDB" id="A0A6A7G669"/>
<feature type="domain" description="ACT" evidence="10">
    <location>
        <begin position="37"/>
        <end position="117"/>
    </location>
</feature>
<comment type="cofactor">
    <cofactor evidence="1 8">
        <name>Fe(2+)</name>
        <dbReference type="ChEBI" id="CHEBI:29033"/>
    </cofactor>
</comment>
<evidence type="ECO:0000256" key="3">
    <source>
        <dbReference type="ARBA" id="ARBA00011995"/>
    </source>
</evidence>
<dbReference type="GO" id="GO:0005506">
    <property type="term" value="F:iron ion binding"/>
    <property type="evidence" value="ECO:0007669"/>
    <property type="project" value="InterPro"/>
</dbReference>
<dbReference type="GO" id="GO:0004505">
    <property type="term" value="F:phenylalanine 4-monooxygenase activity"/>
    <property type="evidence" value="ECO:0007669"/>
    <property type="project" value="UniProtKB-EC"/>
</dbReference>
<feature type="binding site" evidence="8">
    <location>
        <position position="288"/>
    </location>
    <ligand>
        <name>Fe cation</name>
        <dbReference type="ChEBI" id="CHEBI:24875"/>
    </ligand>
</feature>
<dbReference type="GO" id="GO:0009094">
    <property type="term" value="P:L-phenylalanine biosynthetic process"/>
    <property type="evidence" value="ECO:0007669"/>
    <property type="project" value="InterPro"/>
</dbReference>
<dbReference type="CDD" id="cd04905">
    <property type="entry name" value="ACT_CM-PDT"/>
    <property type="match status" value="1"/>
</dbReference>
<evidence type="ECO:0000256" key="1">
    <source>
        <dbReference type="ARBA" id="ARBA00001954"/>
    </source>
</evidence>
<dbReference type="PRINTS" id="PR00372">
    <property type="entry name" value="FYWHYDRXLASE"/>
</dbReference>
<feature type="binding site" evidence="8">
    <location>
        <position position="328"/>
    </location>
    <ligand>
        <name>Fe cation</name>
        <dbReference type="ChEBI" id="CHEBI:24875"/>
    </ligand>
</feature>
<dbReference type="InterPro" id="IPR019774">
    <property type="entry name" value="Aromatic-AA_hydroxylase_C"/>
</dbReference>
<organism evidence="11">
    <name type="scientific">Hirondellea gigas</name>
    <dbReference type="NCBI Taxonomy" id="1518452"/>
    <lineage>
        <taxon>Eukaryota</taxon>
        <taxon>Metazoa</taxon>
        <taxon>Ecdysozoa</taxon>
        <taxon>Arthropoda</taxon>
        <taxon>Crustacea</taxon>
        <taxon>Multicrustacea</taxon>
        <taxon>Malacostraca</taxon>
        <taxon>Eumalacostraca</taxon>
        <taxon>Peracarida</taxon>
        <taxon>Amphipoda</taxon>
        <taxon>Amphilochidea</taxon>
        <taxon>Lysianassida</taxon>
        <taxon>Lysianassidira</taxon>
        <taxon>Lysianassoidea</taxon>
        <taxon>Lysianassidae</taxon>
        <taxon>Hirondellea</taxon>
    </lineage>
</organism>
<dbReference type="InterPro" id="IPR002912">
    <property type="entry name" value="ACT_dom"/>
</dbReference>
<reference evidence="11" key="1">
    <citation type="submission" date="2017-11" db="EMBL/GenBank/DDBJ databases">
        <title>The sensing device of the deep-sea amphipod.</title>
        <authorList>
            <person name="Kobayashi H."/>
            <person name="Nagahama T."/>
            <person name="Arai W."/>
            <person name="Sasagawa Y."/>
            <person name="Umeda M."/>
            <person name="Hayashi T."/>
            <person name="Nikaido I."/>
            <person name="Watanabe H."/>
            <person name="Oguri K."/>
            <person name="Kitazato H."/>
            <person name="Fujioka K."/>
            <person name="Kido Y."/>
            <person name="Takami H."/>
        </authorList>
    </citation>
    <scope>NUCLEOTIDE SEQUENCE</scope>
    <source>
        <tissue evidence="11">Whole body</tissue>
    </source>
</reference>
<evidence type="ECO:0000256" key="4">
    <source>
        <dbReference type="ARBA" id="ARBA00022723"/>
    </source>
</evidence>
<keyword evidence="5" id="KW-0560">Oxidoreductase</keyword>
<dbReference type="SUPFAM" id="SSF55021">
    <property type="entry name" value="ACT-like"/>
    <property type="match status" value="1"/>
</dbReference>
<comment type="similarity">
    <text evidence="2">Belongs to the biopterin-dependent aromatic amino acid hydroxylase family.</text>
</comment>
<dbReference type="EC" id="1.14.16.1" evidence="3"/>
<dbReference type="GO" id="GO:0004664">
    <property type="term" value="F:prephenate dehydratase activity"/>
    <property type="evidence" value="ECO:0007669"/>
    <property type="project" value="InterPro"/>
</dbReference>
<dbReference type="InterPro" id="IPR045865">
    <property type="entry name" value="ACT-like_dom_sf"/>
</dbReference>
<evidence type="ECO:0000259" key="9">
    <source>
        <dbReference type="PROSITE" id="PS51410"/>
    </source>
</evidence>
<dbReference type="EMBL" id="IACT01007494">
    <property type="protein sequence ID" value="LAC26608.1"/>
    <property type="molecule type" value="mRNA"/>
</dbReference>
<dbReference type="PANTHER" id="PTHR11473:SF24">
    <property type="entry name" value="PHENYLALANINE-4-HYDROXYLASE"/>
    <property type="match status" value="1"/>
</dbReference>
<evidence type="ECO:0000256" key="7">
    <source>
        <dbReference type="ARBA" id="ARBA00023033"/>
    </source>
</evidence>
<keyword evidence="4 8" id="KW-0479">Metal-binding</keyword>
<evidence type="ECO:0000256" key="2">
    <source>
        <dbReference type="ARBA" id="ARBA00009712"/>
    </source>
</evidence>
<feature type="binding site" evidence="8">
    <location>
        <position position="283"/>
    </location>
    <ligand>
        <name>Fe cation</name>
        <dbReference type="ChEBI" id="CHEBI:24875"/>
    </ligand>
</feature>
<keyword evidence="6 8" id="KW-0408">Iron</keyword>
<accession>A0A6A7G669</accession>
<protein>
    <recommendedName>
        <fullName evidence="3">phenylalanine 4-monooxygenase</fullName>
        <ecNumber evidence="3">1.14.16.1</ecNumber>
    </recommendedName>
</protein>
<name>A0A6A7G669_9CRUS</name>
<dbReference type="PROSITE" id="PS51410">
    <property type="entry name" value="BH4_AAA_HYDROXYL_2"/>
    <property type="match status" value="1"/>
</dbReference>
<dbReference type="PANTHER" id="PTHR11473">
    <property type="entry name" value="AROMATIC AMINO ACID HYDROXYLASE"/>
    <property type="match status" value="1"/>
</dbReference>
<dbReference type="InterPro" id="IPR036951">
    <property type="entry name" value="ArAA_hydroxylase_sf"/>
</dbReference>
<dbReference type="PROSITE" id="PS51671">
    <property type="entry name" value="ACT"/>
    <property type="match status" value="1"/>
</dbReference>
<feature type="domain" description="Biopterin-dependent aromatic amino acid hydroxylase family profile" evidence="9">
    <location>
        <begin position="103"/>
        <end position="430"/>
    </location>
</feature>
<dbReference type="SUPFAM" id="SSF56534">
    <property type="entry name" value="Aromatic aminoacid monoxygenases, catalytic and oligomerization domains"/>
    <property type="match status" value="1"/>
</dbReference>
<evidence type="ECO:0000256" key="8">
    <source>
        <dbReference type="PIRSR" id="PIRSR601273-2"/>
    </source>
</evidence>
<evidence type="ECO:0000256" key="6">
    <source>
        <dbReference type="ARBA" id="ARBA00023004"/>
    </source>
</evidence>
<dbReference type="InterPro" id="IPR036329">
    <property type="entry name" value="Aro-AA_hydroxylase_C_sf"/>
</dbReference>
<evidence type="ECO:0000259" key="10">
    <source>
        <dbReference type="PROSITE" id="PS51671"/>
    </source>
</evidence>
<dbReference type="InterPro" id="IPR018528">
    <property type="entry name" value="Preph_deHydtase_CS"/>
</dbReference>
<proteinExistence type="evidence at transcript level"/>
<sequence>MWRRLSRLAAKSGSGTLSTTRIGWRNFGNGVPSEKMSIMFELRDHAGSLPHALKFFSSNDISLTRIESRPVPTASNNFKFYVDFNGDPNDPNVIKLVKELKNKCVDVRVTDSKEVPWFPSRAEEADSLSKNIIGSDTGELEADHPGFHDPVYKKRRAEIAKIALDYKYGDEIPRVDYTDQEIECWQSIYQKLIPLYEKHACEEFNAIWPLVEKNCGYSATSIPQLADISKYVKARTGFILRPVAGLLSARDFLYGLAFRIFFCTQYVRHHSKPLYTPEPDVAHEVMGHAPMFAVQEFADFSHQFGLLSIGASDEQIDRIARCYWYTVEFGVVQQQNARKAYGAGLLSSFGELQYMASDEPEFIDWDPNVAAKEPYPITKYQPKYFVAKSFEDAQNKLIEFAERIERPFNVTYDKSGKLHVDSNIVQEPKL</sequence>
<dbReference type="Pfam" id="PF00351">
    <property type="entry name" value="Biopterin_H"/>
    <property type="match status" value="1"/>
</dbReference>
<evidence type="ECO:0000256" key="5">
    <source>
        <dbReference type="ARBA" id="ARBA00023002"/>
    </source>
</evidence>